<dbReference type="SFLD" id="SFLDG01131">
    <property type="entry name" value="C1.5.2:_MDP_Like"/>
    <property type="match status" value="1"/>
</dbReference>
<evidence type="ECO:0008006" key="3">
    <source>
        <dbReference type="Google" id="ProtNLM"/>
    </source>
</evidence>
<dbReference type="InterPro" id="IPR023214">
    <property type="entry name" value="HAD_sf"/>
</dbReference>
<accession>A0AAV2TYV6</accession>
<sequence>MGSPTKNILQKMSKAPKMIVFDLDYTLWPFWCDTHITPPLHRENGHVYGADGRRVQTYPDSPTILRMIHEDPRIKLACASRTEASKIANTILRLLDWEKFFDYKEIYPGSKTQHFKVFRELSGIPYEDMLFFDDEDRNTREISRLGVHCCLVPDGMSLDVFERALKQFSQTSN</sequence>
<dbReference type="PANTHER" id="PTHR17901">
    <property type="entry name" value="MAGNESIUM-DEPENDENT PHOSPHATASE 1 MDP1"/>
    <property type="match status" value="1"/>
</dbReference>
<dbReference type="SFLD" id="SFLDS00003">
    <property type="entry name" value="Haloacid_Dehalogenase"/>
    <property type="match status" value="1"/>
</dbReference>
<dbReference type="Gene3D" id="3.40.50.1000">
    <property type="entry name" value="HAD superfamily/HAD-like"/>
    <property type="match status" value="1"/>
</dbReference>
<proteinExistence type="predicted"/>
<dbReference type="InterPro" id="IPR036412">
    <property type="entry name" value="HAD-like_sf"/>
</dbReference>
<dbReference type="GO" id="GO:0003993">
    <property type="term" value="F:acid phosphatase activity"/>
    <property type="evidence" value="ECO:0007669"/>
    <property type="project" value="TreeGrafter"/>
</dbReference>
<dbReference type="AlphaFoldDB" id="A0AAV2TYV6"/>
<dbReference type="InterPro" id="IPR035679">
    <property type="entry name" value="MDP-1_euk"/>
</dbReference>
<comment type="caution">
    <text evidence="1">The sequence shown here is derived from an EMBL/GenBank/DDBJ whole genome shotgun (WGS) entry which is preliminary data.</text>
</comment>
<organism evidence="1 2">
    <name type="scientific">Calicophoron daubneyi</name>
    <name type="common">Rumen fluke</name>
    <name type="synonym">Paramphistomum daubneyi</name>
    <dbReference type="NCBI Taxonomy" id="300641"/>
    <lineage>
        <taxon>Eukaryota</taxon>
        <taxon>Metazoa</taxon>
        <taxon>Spiralia</taxon>
        <taxon>Lophotrochozoa</taxon>
        <taxon>Platyhelminthes</taxon>
        <taxon>Trematoda</taxon>
        <taxon>Digenea</taxon>
        <taxon>Plagiorchiida</taxon>
        <taxon>Pronocephalata</taxon>
        <taxon>Paramphistomoidea</taxon>
        <taxon>Paramphistomidae</taxon>
        <taxon>Calicophoron</taxon>
    </lineage>
</organism>
<dbReference type="SFLD" id="SFLDG01129">
    <property type="entry name" value="C1.5:_HAD__Beta-PGM__Phosphata"/>
    <property type="match status" value="1"/>
</dbReference>
<dbReference type="InterPro" id="IPR010036">
    <property type="entry name" value="MDP_1_eu_arc"/>
</dbReference>
<name>A0AAV2TYV6_CALDB</name>
<dbReference type="CDD" id="cd07501">
    <property type="entry name" value="HAD_MDP-1_like"/>
    <property type="match status" value="1"/>
</dbReference>
<reference evidence="1" key="1">
    <citation type="submission" date="2024-06" db="EMBL/GenBank/DDBJ databases">
        <authorList>
            <person name="Liu X."/>
            <person name="Lenzi L."/>
            <person name="Haldenby T S."/>
            <person name="Uol C."/>
        </authorList>
    </citation>
    <scope>NUCLEOTIDE SEQUENCE</scope>
</reference>
<evidence type="ECO:0000313" key="1">
    <source>
        <dbReference type="EMBL" id="CAL5142241.1"/>
    </source>
</evidence>
<dbReference type="NCBIfam" id="TIGR01681">
    <property type="entry name" value="HAD-SF-IIIC"/>
    <property type="match status" value="1"/>
</dbReference>
<dbReference type="Proteomes" id="UP001497525">
    <property type="component" value="Unassembled WGS sequence"/>
</dbReference>
<dbReference type="Pfam" id="PF12689">
    <property type="entry name" value="Acid_PPase"/>
    <property type="match status" value="1"/>
</dbReference>
<gene>
    <name evidence="1" type="ORF">CDAUBV1_LOCUS17494</name>
</gene>
<dbReference type="NCBIfam" id="TIGR01685">
    <property type="entry name" value="MDP-1"/>
    <property type="match status" value="1"/>
</dbReference>
<dbReference type="InterPro" id="IPR010033">
    <property type="entry name" value="HAD_SF_ppase_IIIC"/>
</dbReference>
<evidence type="ECO:0000313" key="2">
    <source>
        <dbReference type="Proteomes" id="UP001497525"/>
    </source>
</evidence>
<protein>
    <recommendedName>
        <fullName evidence="3">Magnesium-dependent phosphatase 1</fullName>
    </recommendedName>
</protein>
<dbReference type="PANTHER" id="PTHR17901:SF14">
    <property type="entry name" value="MAGNESIUM-DEPENDENT PHOSPHATASE 1"/>
    <property type="match status" value="1"/>
</dbReference>
<dbReference type="SUPFAM" id="SSF56784">
    <property type="entry name" value="HAD-like"/>
    <property type="match status" value="1"/>
</dbReference>
<dbReference type="EMBL" id="CAXLJL010000978">
    <property type="protein sequence ID" value="CAL5142241.1"/>
    <property type="molecule type" value="Genomic_DNA"/>
</dbReference>